<accession>A0A2P2KSZ8</accession>
<proteinExistence type="predicted"/>
<sequence length="39" mass="4723">MGFETNIQSPQMIKSNVRFTQLHQDNAQLINRMFKEWKI</sequence>
<protein>
    <submittedName>
        <fullName evidence="1">Uncharacterized protein</fullName>
    </submittedName>
</protein>
<name>A0A2P2KSZ8_RHIMU</name>
<evidence type="ECO:0000313" key="1">
    <source>
        <dbReference type="EMBL" id="MBX08823.1"/>
    </source>
</evidence>
<dbReference type="AlphaFoldDB" id="A0A2P2KSZ8"/>
<reference evidence="1" key="1">
    <citation type="submission" date="2018-02" db="EMBL/GenBank/DDBJ databases">
        <title>Rhizophora mucronata_Transcriptome.</title>
        <authorList>
            <person name="Meera S.P."/>
            <person name="Sreeshan A."/>
            <person name="Augustine A."/>
        </authorList>
    </citation>
    <scope>NUCLEOTIDE SEQUENCE</scope>
    <source>
        <tissue evidence="1">Leaf</tissue>
    </source>
</reference>
<organism evidence="1">
    <name type="scientific">Rhizophora mucronata</name>
    <name type="common">Asiatic mangrove</name>
    <dbReference type="NCBI Taxonomy" id="61149"/>
    <lineage>
        <taxon>Eukaryota</taxon>
        <taxon>Viridiplantae</taxon>
        <taxon>Streptophyta</taxon>
        <taxon>Embryophyta</taxon>
        <taxon>Tracheophyta</taxon>
        <taxon>Spermatophyta</taxon>
        <taxon>Magnoliopsida</taxon>
        <taxon>eudicotyledons</taxon>
        <taxon>Gunneridae</taxon>
        <taxon>Pentapetalae</taxon>
        <taxon>rosids</taxon>
        <taxon>fabids</taxon>
        <taxon>Malpighiales</taxon>
        <taxon>Rhizophoraceae</taxon>
        <taxon>Rhizophora</taxon>
    </lineage>
</organism>
<dbReference type="EMBL" id="GGEC01028339">
    <property type="protein sequence ID" value="MBX08823.1"/>
    <property type="molecule type" value="Transcribed_RNA"/>
</dbReference>